<dbReference type="Gene3D" id="3.90.1200.10">
    <property type="match status" value="1"/>
</dbReference>
<protein>
    <submittedName>
        <fullName evidence="2">Gluconate kinase</fullName>
    </submittedName>
</protein>
<dbReference type="SUPFAM" id="SSF56112">
    <property type="entry name" value="Protein kinase-like (PK-like)"/>
    <property type="match status" value="1"/>
</dbReference>
<gene>
    <name evidence="2" type="ORF">DJ018_08370</name>
</gene>
<feature type="domain" description="Aminoglycoside phosphotransferase" evidence="1">
    <location>
        <begin position="79"/>
        <end position="263"/>
    </location>
</feature>
<dbReference type="Pfam" id="PF01636">
    <property type="entry name" value="APH"/>
    <property type="match status" value="1"/>
</dbReference>
<dbReference type="GO" id="GO:0016301">
    <property type="term" value="F:kinase activity"/>
    <property type="evidence" value="ECO:0007669"/>
    <property type="project" value="UniProtKB-KW"/>
</dbReference>
<dbReference type="EMBL" id="QFYR01000001">
    <property type="protein sequence ID" value="RAK57909.1"/>
    <property type="molecule type" value="Genomic_DNA"/>
</dbReference>
<evidence type="ECO:0000313" key="2">
    <source>
        <dbReference type="EMBL" id="RAK57909.1"/>
    </source>
</evidence>
<dbReference type="PANTHER" id="PTHR43883">
    <property type="entry name" value="SLR0207 PROTEIN"/>
    <property type="match status" value="1"/>
</dbReference>
<organism evidence="2 3">
    <name type="scientific">Phenylobacterium deserti</name>
    <dbReference type="NCBI Taxonomy" id="1914756"/>
    <lineage>
        <taxon>Bacteria</taxon>
        <taxon>Pseudomonadati</taxon>
        <taxon>Pseudomonadota</taxon>
        <taxon>Alphaproteobacteria</taxon>
        <taxon>Caulobacterales</taxon>
        <taxon>Caulobacteraceae</taxon>
        <taxon>Phenylobacterium</taxon>
    </lineage>
</organism>
<dbReference type="SUPFAM" id="SSF52540">
    <property type="entry name" value="P-loop containing nucleoside triphosphate hydrolases"/>
    <property type="match status" value="1"/>
</dbReference>
<proteinExistence type="predicted"/>
<dbReference type="Gene3D" id="3.40.50.300">
    <property type="entry name" value="P-loop containing nucleotide triphosphate hydrolases"/>
    <property type="match status" value="1"/>
</dbReference>
<dbReference type="PANTHER" id="PTHR43883:SF1">
    <property type="entry name" value="GLUCONOKINASE"/>
    <property type="match status" value="1"/>
</dbReference>
<dbReference type="Proteomes" id="UP000249725">
    <property type="component" value="Unassembled WGS sequence"/>
</dbReference>
<dbReference type="Pfam" id="PF13671">
    <property type="entry name" value="AAA_33"/>
    <property type="match status" value="1"/>
</dbReference>
<dbReference type="AlphaFoldDB" id="A0A328ATM1"/>
<dbReference type="InterPro" id="IPR011009">
    <property type="entry name" value="Kinase-like_dom_sf"/>
</dbReference>
<dbReference type="RefSeq" id="WP_111514359.1">
    <property type="nucleotide sequence ID" value="NZ_QFYR01000001.1"/>
</dbReference>
<name>A0A328ATM1_9CAUL</name>
<sequence>MSQTIEAEVTAWFAARSERTVETALARVFLDGGTAWKVKRTVDLGYVDFTTQEKRLWALERELEFNRKAAPDIYRRIHPITRASDGGLELNGSGETVEFALEMRRFDDAAVLAARPERLDGDMAEALGRTIADFHAGAPVRPDRGVASLDFTLGSNARLLREMSDRLGAEDVETLVTLTTAERERQDALLIERSRTGYSRQCHGDLHLGNILVEGDRPILFDCIEFNDLLSDVDVLSDLGFILMDLEFRGRRDTAVRVLSGYLDQAARSFPETLWGGLAILPLMLSVRAAVRAHVSAHSGDDALSRRYIQAGIAHLQAPPPVLAAVGGFSGSGKSSFARQVAPRLGASPGAVILRTDEVRKRLAGVAPADRLPPEAYAPEAQARAYDAMFDDARRLLEAGRAVVLDATFMDPVLRDRAQALAKAVGAPFHGAWLQAPADVLRERVRGRTGDASDADVAVLEAQLHRDLGPLGWRTAQADQPCAISAAEWLAAEEI</sequence>
<dbReference type="InterPro" id="IPR027417">
    <property type="entry name" value="P-loop_NTPase"/>
</dbReference>
<reference evidence="3" key="1">
    <citation type="submission" date="2018-05" db="EMBL/GenBank/DDBJ databases">
        <authorList>
            <person name="Li X."/>
        </authorList>
    </citation>
    <scope>NUCLEOTIDE SEQUENCE [LARGE SCALE GENOMIC DNA]</scope>
    <source>
        <strain evidence="3">YIM 73061</strain>
    </source>
</reference>
<evidence type="ECO:0000259" key="1">
    <source>
        <dbReference type="Pfam" id="PF01636"/>
    </source>
</evidence>
<keyword evidence="2" id="KW-0418">Kinase</keyword>
<dbReference type="InterPro" id="IPR052732">
    <property type="entry name" value="Cell-binding_unc_protein"/>
</dbReference>
<keyword evidence="3" id="KW-1185">Reference proteome</keyword>
<dbReference type="InterPro" id="IPR002575">
    <property type="entry name" value="Aminoglycoside_PTrfase"/>
</dbReference>
<dbReference type="OrthoDB" id="9810277at2"/>
<evidence type="ECO:0000313" key="3">
    <source>
        <dbReference type="Proteomes" id="UP000249725"/>
    </source>
</evidence>
<comment type="caution">
    <text evidence="2">The sequence shown here is derived from an EMBL/GenBank/DDBJ whole genome shotgun (WGS) entry which is preliminary data.</text>
</comment>
<accession>A0A328ATM1</accession>
<keyword evidence="2" id="KW-0808">Transferase</keyword>